<evidence type="ECO:0000313" key="2">
    <source>
        <dbReference type="EMBL" id="STD09371.1"/>
    </source>
</evidence>
<feature type="transmembrane region" description="Helical" evidence="1">
    <location>
        <begin position="303"/>
        <end position="327"/>
    </location>
</feature>
<keyword evidence="1" id="KW-0812">Transmembrane</keyword>
<dbReference type="AlphaFoldDB" id="A0A376EKE3"/>
<keyword evidence="1" id="KW-1133">Transmembrane helix</keyword>
<name>A0A376EKE3_CHRCU</name>
<feature type="transmembrane region" description="Helical" evidence="1">
    <location>
        <begin position="194"/>
        <end position="220"/>
    </location>
</feature>
<sequence>MPLVVNLAIIISSLTIIGFYYFIYPSVVHKKRIITTMMQFYKKREFGAFITDSFNFFKLYGKNYFKNYILINGLLLILTIAVVIFGFKEIFGQLVGSNMSGESYYFERYFEDNSGMLIVAGILVFVLFILLAIVNYLYPVFYMKRIAEGAQKIKTDEILGDFKRNAGRIFKMGIGMLFIVFPVTMIIVGFSYVLLLIIIGFFLILLVYPTAFNVSAFLMYDYFNAKRGFMESLSYSIRSQFSYPNGNEKSPYWKYWGASIIMFVILYVVSLVFTMVPMVFVYGSVLTSTPDGNFEENPFAGTAGIIFFVFYGISMLASLFLSNLMFINAGLMYYDSRTDLHQKAELEEIETIGINE</sequence>
<evidence type="ECO:0008006" key="4">
    <source>
        <dbReference type="Google" id="ProtNLM"/>
    </source>
</evidence>
<gene>
    <name evidence="2" type="ORF">NCTC13533_04582</name>
</gene>
<dbReference type="Proteomes" id="UP000255224">
    <property type="component" value="Unassembled WGS sequence"/>
</dbReference>
<reference evidence="2 3" key="1">
    <citation type="submission" date="2018-06" db="EMBL/GenBank/DDBJ databases">
        <authorList>
            <consortium name="Pathogen Informatics"/>
            <person name="Doyle S."/>
        </authorList>
    </citation>
    <scope>NUCLEOTIDE SEQUENCE [LARGE SCALE GENOMIC DNA]</scope>
    <source>
        <strain evidence="2 3">NCTC13533</strain>
    </source>
</reference>
<feature type="transmembrane region" description="Helical" evidence="1">
    <location>
        <begin position="255"/>
        <end position="283"/>
    </location>
</feature>
<dbReference type="EMBL" id="UFVQ01000003">
    <property type="protein sequence ID" value="STD09371.1"/>
    <property type="molecule type" value="Genomic_DNA"/>
</dbReference>
<feature type="transmembrane region" description="Helical" evidence="1">
    <location>
        <begin position="6"/>
        <end position="24"/>
    </location>
</feature>
<dbReference type="STRING" id="297244.SAMN05421639_103149"/>
<feature type="transmembrane region" description="Helical" evidence="1">
    <location>
        <begin position="68"/>
        <end position="87"/>
    </location>
</feature>
<evidence type="ECO:0000256" key="1">
    <source>
        <dbReference type="SAM" id="Phobius"/>
    </source>
</evidence>
<feature type="transmembrane region" description="Helical" evidence="1">
    <location>
        <begin position="169"/>
        <end position="188"/>
    </location>
</feature>
<keyword evidence="1" id="KW-0472">Membrane</keyword>
<evidence type="ECO:0000313" key="3">
    <source>
        <dbReference type="Proteomes" id="UP000255224"/>
    </source>
</evidence>
<accession>A0A376EKE3</accession>
<protein>
    <recommendedName>
        <fullName evidence="4">DUF4013 domain-containing protein</fullName>
    </recommendedName>
</protein>
<organism evidence="2 3">
    <name type="scientific">Chryseobacterium carnipullorum</name>
    <dbReference type="NCBI Taxonomy" id="1124835"/>
    <lineage>
        <taxon>Bacteria</taxon>
        <taxon>Pseudomonadati</taxon>
        <taxon>Bacteroidota</taxon>
        <taxon>Flavobacteriia</taxon>
        <taxon>Flavobacteriales</taxon>
        <taxon>Weeksellaceae</taxon>
        <taxon>Chryseobacterium group</taxon>
        <taxon>Chryseobacterium</taxon>
    </lineage>
</organism>
<feature type="transmembrane region" description="Helical" evidence="1">
    <location>
        <begin position="116"/>
        <end position="138"/>
    </location>
</feature>
<proteinExistence type="predicted"/>